<evidence type="ECO:0000313" key="1">
    <source>
        <dbReference type="EMBL" id="KAI3825687.1"/>
    </source>
</evidence>
<evidence type="ECO:0000313" key="2">
    <source>
        <dbReference type="Proteomes" id="UP001056120"/>
    </source>
</evidence>
<sequence length="145" mass="16292">MEIQLQAFGTVSLSRVGKRLKGRYREGVRKDGRVRFSNHVLTQSAIKIGESCCGCNQPVFLERKQRETHVKEVIAEEEASFVRTLLHGIERFKNAPQDVQGKIFNGQVKDVSLDSQRAWVVGLRSIIDDKAQGGHSRPGHCVRHG</sequence>
<reference evidence="1 2" key="2">
    <citation type="journal article" date="2022" name="Mol. Ecol. Resour.">
        <title>The genomes of chicory, endive, great burdock and yacon provide insights into Asteraceae paleo-polyploidization history and plant inulin production.</title>
        <authorList>
            <person name="Fan W."/>
            <person name="Wang S."/>
            <person name="Wang H."/>
            <person name="Wang A."/>
            <person name="Jiang F."/>
            <person name="Liu H."/>
            <person name="Zhao H."/>
            <person name="Xu D."/>
            <person name="Zhang Y."/>
        </authorList>
    </citation>
    <scope>NUCLEOTIDE SEQUENCE [LARGE SCALE GENOMIC DNA]</scope>
    <source>
        <strain evidence="2">cv. Yunnan</strain>
        <tissue evidence="1">Leaves</tissue>
    </source>
</reference>
<protein>
    <submittedName>
        <fullName evidence="1">Uncharacterized protein</fullName>
    </submittedName>
</protein>
<keyword evidence="2" id="KW-1185">Reference proteome</keyword>
<organism evidence="1 2">
    <name type="scientific">Smallanthus sonchifolius</name>
    <dbReference type="NCBI Taxonomy" id="185202"/>
    <lineage>
        <taxon>Eukaryota</taxon>
        <taxon>Viridiplantae</taxon>
        <taxon>Streptophyta</taxon>
        <taxon>Embryophyta</taxon>
        <taxon>Tracheophyta</taxon>
        <taxon>Spermatophyta</taxon>
        <taxon>Magnoliopsida</taxon>
        <taxon>eudicotyledons</taxon>
        <taxon>Gunneridae</taxon>
        <taxon>Pentapetalae</taxon>
        <taxon>asterids</taxon>
        <taxon>campanulids</taxon>
        <taxon>Asterales</taxon>
        <taxon>Asteraceae</taxon>
        <taxon>Asteroideae</taxon>
        <taxon>Heliantheae alliance</taxon>
        <taxon>Millerieae</taxon>
        <taxon>Smallanthus</taxon>
    </lineage>
</organism>
<reference evidence="2" key="1">
    <citation type="journal article" date="2022" name="Mol. Ecol. Resour.">
        <title>The genomes of chicory, endive, great burdock and yacon provide insights into Asteraceae palaeo-polyploidization history and plant inulin production.</title>
        <authorList>
            <person name="Fan W."/>
            <person name="Wang S."/>
            <person name="Wang H."/>
            <person name="Wang A."/>
            <person name="Jiang F."/>
            <person name="Liu H."/>
            <person name="Zhao H."/>
            <person name="Xu D."/>
            <person name="Zhang Y."/>
        </authorList>
    </citation>
    <scope>NUCLEOTIDE SEQUENCE [LARGE SCALE GENOMIC DNA]</scope>
    <source>
        <strain evidence="2">cv. Yunnan</strain>
    </source>
</reference>
<proteinExistence type="predicted"/>
<comment type="caution">
    <text evidence="1">The sequence shown here is derived from an EMBL/GenBank/DDBJ whole genome shotgun (WGS) entry which is preliminary data.</text>
</comment>
<dbReference type="Proteomes" id="UP001056120">
    <property type="component" value="Linkage Group LG02"/>
</dbReference>
<gene>
    <name evidence="1" type="ORF">L1987_07246</name>
</gene>
<accession>A0ACB9K0A7</accession>
<dbReference type="EMBL" id="CM042019">
    <property type="protein sequence ID" value="KAI3825687.1"/>
    <property type="molecule type" value="Genomic_DNA"/>
</dbReference>
<name>A0ACB9K0A7_9ASTR</name>